<evidence type="ECO:0000313" key="5">
    <source>
        <dbReference type="Proteomes" id="UP000295063"/>
    </source>
</evidence>
<evidence type="ECO:0000256" key="2">
    <source>
        <dbReference type="ARBA" id="ARBA00023315"/>
    </source>
</evidence>
<dbReference type="EMBL" id="SLUI01000007">
    <property type="protein sequence ID" value="TCL36873.1"/>
    <property type="molecule type" value="Genomic_DNA"/>
</dbReference>
<dbReference type="GO" id="GO:0005840">
    <property type="term" value="C:ribosome"/>
    <property type="evidence" value="ECO:0007669"/>
    <property type="project" value="UniProtKB-KW"/>
</dbReference>
<organism evidence="4 5">
    <name type="scientific">Anaerospora hongkongensis</name>
    <dbReference type="NCBI Taxonomy" id="244830"/>
    <lineage>
        <taxon>Bacteria</taxon>
        <taxon>Bacillati</taxon>
        <taxon>Bacillota</taxon>
        <taxon>Negativicutes</taxon>
        <taxon>Selenomonadales</taxon>
        <taxon>Sporomusaceae</taxon>
        <taxon>Anaerospora</taxon>
    </lineage>
</organism>
<comment type="caution">
    <text evidence="4">The sequence shown here is derived from an EMBL/GenBank/DDBJ whole genome shotgun (WGS) entry which is preliminary data.</text>
</comment>
<dbReference type="PANTHER" id="PTHR43877:SF1">
    <property type="entry name" value="ACETYLTRANSFERASE"/>
    <property type="match status" value="1"/>
</dbReference>
<keyword evidence="4" id="KW-0687">Ribonucleoprotein</keyword>
<keyword evidence="5" id="KW-1185">Reference proteome</keyword>
<dbReference type="GO" id="GO:0016747">
    <property type="term" value="F:acyltransferase activity, transferring groups other than amino-acyl groups"/>
    <property type="evidence" value="ECO:0007669"/>
    <property type="project" value="InterPro"/>
</dbReference>
<reference evidence="4 5" key="1">
    <citation type="submission" date="2019-03" db="EMBL/GenBank/DDBJ databases">
        <title>Genomic Encyclopedia of Type Strains, Phase IV (KMG-IV): sequencing the most valuable type-strain genomes for metagenomic binning, comparative biology and taxonomic classification.</title>
        <authorList>
            <person name="Goeker M."/>
        </authorList>
    </citation>
    <scope>NUCLEOTIDE SEQUENCE [LARGE SCALE GENOMIC DNA]</scope>
    <source>
        <strain evidence="4 5">DSM 15969</strain>
    </source>
</reference>
<dbReference type="RefSeq" id="WP_207900713.1">
    <property type="nucleotide sequence ID" value="NZ_SLUI01000007.1"/>
</dbReference>
<dbReference type="PROSITE" id="PS51186">
    <property type="entry name" value="GNAT"/>
    <property type="match status" value="1"/>
</dbReference>
<dbReference type="Gene3D" id="3.40.630.30">
    <property type="match status" value="1"/>
</dbReference>
<keyword evidence="4" id="KW-0689">Ribosomal protein</keyword>
<name>A0A4R1Q0M5_9FIRM</name>
<sequence length="147" mass="16875">MKEVQIREMLLADYAAAAQLWMRTPGLGLSDADSEENIRGFLERNKEMSFIAECGGELVGTALSGHDGRRGFIYHLTVRQDHRHKRIGRELVHRCITALEREGIAKCHVFVFADNEQGLRFWEQSGFIQRKELAIYSQDIERKLLGD</sequence>
<accession>A0A4R1Q0M5</accession>
<dbReference type="SUPFAM" id="SSF55729">
    <property type="entry name" value="Acyl-CoA N-acyltransferases (Nat)"/>
    <property type="match status" value="1"/>
</dbReference>
<dbReference type="AlphaFoldDB" id="A0A4R1Q0M5"/>
<protein>
    <submittedName>
        <fullName evidence="4">Ribosomal protein S18 acetylase RimI-like enzyme</fullName>
    </submittedName>
</protein>
<evidence type="ECO:0000259" key="3">
    <source>
        <dbReference type="PROSITE" id="PS51186"/>
    </source>
</evidence>
<dbReference type="InterPro" id="IPR000182">
    <property type="entry name" value="GNAT_dom"/>
</dbReference>
<keyword evidence="2" id="KW-0012">Acyltransferase</keyword>
<evidence type="ECO:0000313" key="4">
    <source>
        <dbReference type="EMBL" id="TCL36873.1"/>
    </source>
</evidence>
<dbReference type="CDD" id="cd04301">
    <property type="entry name" value="NAT_SF"/>
    <property type="match status" value="1"/>
</dbReference>
<evidence type="ECO:0000256" key="1">
    <source>
        <dbReference type="ARBA" id="ARBA00022679"/>
    </source>
</evidence>
<dbReference type="InterPro" id="IPR050832">
    <property type="entry name" value="Bact_Acetyltransf"/>
</dbReference>
<dbReference type="Proteomes" id="UP000295063">
    <property type="component" value="Unassembled WGS sequence"/>
</dbReference>
<dbReference type="Pfam" id="PF00583">
    <property type="entry name" value="Acetyltransf_1"/>
    <property type="match status" value="1"/>
</dbReference>
<keyword evidence="1" id="KW-0808">Transferase</keyword>
<proteinExistence type="predicted"/>
<dbReference type="InterPro" id="IPR016181">
    <property type="entry name" value="Acyl_CoA_acyltransferase"/>
</dbReference>
<dbReference type="PANTHER" id="PTHR43877">
    <property type="entry name" value="AMINOALKYLPHOSPHONATE N-ACETYLTRANSFERASE-RELATED-RELATED"/>
    <property type="match status" value="1"/>
</dbReference>
<feature type="domain" description="N-acetyltransferase" evidence="3">
    <location>
        <begin position="4"/>
        <end position="146"/>
    </location>
</feature>
<gene>
    <name evidence="4" type="ORF">EV210_107137</name>
</gene>